<accession>A0A059F9M2</accession>
<gene>
    <name evidence="2" type="ORF">HHI_16205</name>
</gene>
<feature type="signal peptide" evidence="1">
    <location>
        <begin position="1"/>
        <end position="19"/>
    </location>
</feature>
<sequence length="239" mass="25003">MVKLVNFTAGLGFAALLLAAACATNPPLSPEESAQGQARLSAISRLPDCASAQTITADRTAHIPDCRLKAGPSGLHLVVTSDPVEFEMLGPSGFVSVSVTNRRGQSIGDFAEITHGLYAYPEVHDANGDGLQDVVIPRSVDGMNVTYSLWLQQKDGDFAHAGEVSGSQMSWASGGMVTAAQRVGVSDWTVGYYSIGEAGKLQEVALVKGAGSQPPKRGGRCEVVRIAKGAKPGRFCSTR</sequence>
<evidence type="ECO:0000313" key="3">
    <source>
        <dbReference type="Proteomes" id="UP000025061"/>
    </source>
</evidence>
<proteinExistence type="predicted"/>
<dbReference type="RefSeq" id="WP_011647605.1">
    <property type="nucleotide sequence ID" value="NZ_ARYI01000019.1"/>
</dbReference>
<organism evidence="2 3">
    <name type="scientific">Hyphomonas hirschiana VP5</name>
    <dbReference type="NCBI Taxonomy" id="1280951"/>
    <lineage>
        <taxon>Bacteria</taxon>
        <taxon>Pseudomonadati</taxon>
        <taxon>Pseudomonadota</taxon>
        <taxon>Alphaproteobacteria</taxon>
        <taxon>Hyphomonadales</taxon>
        <taxon>Hyphomonadaceae</taxon>
        <taxon>Hyphomonas</taxon>
    </lineage>
</organism>
<dbReference type="Proteomes" id="UP000025061">
    <property type="component" value="Unassembled WGS sequence"/>
</dbReference>
<keyword evidence="3" id="KW-1185">Reference proteome</keyword>
<dbReference type="PATRIC" id="fig|1280951.3.peg.3267"/>
<name>A0A059F9M2_9PROT</name>
<keyword evidence="1" id="KW-0732">Signal</keyword>
<feature type="chain" id="PRO_5001577129" evidence="1">
    <location>
        <begin position="20"/>
        <end position="239"/>
    </location>
</feature>
<protein>
    <submittedName>
        <fullName evidence="2">Putative lipoprotein</fullName>
    </submittedName>
</protein>
<dbReference type="EMBL" id="ARYI01000019">
    <property type="protein sequence ID" value="KCZ87302.1"/>
    <property type="molecule type" value="Genomic_DNA"/>
</dbReference>
<dbReference type="AlphaFoldDB" id="A0A059F9M2"/>
<comment type="caution">
    <text evidence="2">The sequence shown here is derived from an EMBL/GenBank/DDBJ whole genome shotgun (WGS) entry which is preliminary data.</text>
</comment>
<keyword evidence="2" id="KW-0449">Lipoprotein</keyword>
<evidence type="ECO:0000313" key="2">
    <source>
        <dbReference type="EMBL" id="KCZ87302.1"/>
    </source>
</evidence>
<reference evidence="2 3" key="1">
    <citation type="submission" date="2013-04" db="EMBL/GenBank/DDBJ databases">
        <title>Hyphomonas hirschiana VP5 Genome Sequencing.</title>
        <authorList>
            <person name="Lai Q."/>
            <person name="Shao Z."/>
        </authorList>
    </citation>
    <scope>NUCLEOTIDE SEQUENCE [LARGE SCALE GENOMIC DNA]</scope>
    <source>
        <strain evidence="2 3">VP5</strain>
    </source>
</reference>
<evidence type="ECO:0000256" key="1">
    <source>
        <dbReference type="SAM" id="SignalP"/>
    </source>
</evidence>
<dbReference type="OrthoDB" id="7630405at2"/>
<dbReference type="PROSITE" id="PS51257">
    <property type="entry name" value="PROKAR_LIPOPROTEIN"/>
    <property type="match status" value="1"/>
</dbReference>